<protein>
    <submittedName>
        <fullName evidence="1">Uncharacterized protein</fullName>
    </submittedName>
</protein>
<dbReference type="AlphaFoldDB" id="A0A369KA03"/>
<accession>A0A369KA03</accession>
<dbReference type="Proteomes" id="UP000253816">
    <property type="component" value="Unassembled WGS sequence"/>
</dbReference>
<keyword evidence="2" id="KW-1185">Reference proteome</keyword>
<comment type="caution">
    <text evidence="1">The sequence shown here is derived from an EMBL/GenBank/DDBJ whole genome shotgun (WGS) entry which is preliminary data.</text>
</comment>
<sequence>MAPARLDIFVVMETTIGAEDKGPSKKNNCTLLAAMMEKSICYLTCYAYFFQ</sequence>
<organism evidence="1 2">
    <name type="scientific">Candidatus Similichlamydia laticola</name>
    <dbReference type="NCBI Taxonomy" id="2170265"/>
    <lineage>
        <taxon>Bacteria</taxon>
        <taxon>Pseudomonadati</taxon>
        <taxon>Chlamydiota</taxon>
        <taxon>Chlamydiia</taxon>
        <taxon>Parachlamydiales</taxon>
        <taxon>Candidatus Parilichlamydiaceae</taxon>
        <taxon>Candidatus Similichlamydia</taxon>
    </lineage>
</organism>
<proteinExistence type="predicted"/>
<name>A0A369KA03_9BACT</name>
<gene>
    <name evidence="1" type="ORF">HAT2_00466</name>
</gene>
<evidence type="ECO:0000313" key="1">
    <source>
        <dbReference type="EMBL" id="RDB31429.1"/>
    </source>
</evidence>
<evidence type="ECO:0000313" key="2">
    <source>
        <dbReference type="Proteomes" id="UP000253816"/>
    </source>
</evidence>
<dbReference type="EMBL" id="QQBG01000017">
    <property type="protein sequence ID" value="RDB31429.1"/>
    <property type="molecule type" value="Genomic_DNA"/>
</dbReference>
<reference evidence="1 2" key="1">
    <citation type="submission" date="2018-07" db="EMBL/GenBank/DDBJ databases">
        <title>Comparative genomics of the Candidatus Parilichlamydiaceae reveals evidence of convergent evolution and genome reduction in the phylum Chlamydiae.</title>
        <authorList>
            <person name="Taylor-Brown A."/>
            <person name="Polkinghorne A."/>
        </authorList>
    </citation>
    <scope>NUCLEOTIDE SEQUENCE [LARGE SCALE GENOMIC DNA]</scope>
    <source>
        <strain evidence="1 2">Hat2</strain>
    </source>
</reference>